<keyword evidence="1" id="KW-0812">Transmembrane</keyword>
<gene>
    <name evidence="3" type="ORF">ABNE31_12030</name>
</gene>
<evidence type="ECO:0000259" key="2">
    <source>
        <dbReference type="Pfam" id="PF07786"/>
    </source>
</evidence>
<evidence type="ECO:0000256" key="1">
    <source>
        <dbReference type="SAM" id="Phobius"/>
    </source>
</evidence>
<feature type="transmembrane region" description="Helical" evidence="1">
    <location>
        <begin position="259"/>
        <end position="280"/>
    </location>
</feature>
<feature type="transmembrane region" description="Helical" evidence="1">
    <location>
        <begin position="292"/>
        <end position="311"/>
    </location>
</feature>
<feature type="transmembrane region" description="Helical" evidence="1">
    <location>
        <begin position="121"/>
        <end position="143"/>
    </location>
</feature>
<feature type="transmembrane region" description="Helical" evidence="1">
    <location>
        <begin position="53"/>
        <end position="76"/>
    </location>
</feature>
<feature type="transmembrane region" description="Helical" evidence="1">
    <location>
        <begin position="12"/>
        <end position="33"/>
    </location>
</feature>
<dbReference type="Pfam" id="PF07786">
    <property type="entry name" value="HGSNAT_cat"/>
    <property type="match status" value="1"/>
</dbReference>
<reference evidence="3" key="1">
    <citation type="submission" date="2024-05" db="EMBL/GenBank/DDBJ databases">
        <title>Draft Genome Sequences of Flagellimonas sp. MMG031 and Marinobacter sp. MMG032 Isolated from the dinoflagellate Symbiodinium pilosum.</title>
        <authorList>
            <person name="Shikuma N.J."/>
            <person name="Farrell M.V."/>
        </authorList>
    </citation>
    <scope>NUCLEOTIDE SEQUENCE</scope>
    <source>
        <strain evidence="3">MMG031</strain>
    </source>
</reference>
<feature type="transmembrane region" description="Helical" evidence="1">
    <location>
        <begin position="150"/>
        <end position="170"/>
    </location>
</feature>
<dbReference type="KEGG" id="fld:ABNE31_12030"/>
<dbReference type="AlphaFoldDB" id="A0AAU7MY67"/>
<protein>
    <submittedName>
        <fullName evidence="3">Heparan-alpha-glucosaminide N-acetyltransferase domain-containing protein</fullName>
    </submittedName>
</protein>
<proteinExistence type="predicted"/>
<feature type="transmembrane region" description="Helical" evidence="1">
    <location>
        <begin position="221"/>
        <end position="239"/>
    </location>
</feature>
<name>A0AAU7MY67_9FLAO</name>
<feature type="transmembrane region" description="Helical" evidence="1">
    <location>
        <begin position="190"/>
        <end position="214"/>
    </location>
</feature>
<dbReference type="RefSeq" id="WP_349351308.1">
    <property type="nucleotide sequence ID" value="NZ_CP157804.1"/>
</dbReference>
<feature type="transmembrane region" description="Helical" evidence="1">
    <location>
        <begin position="96"/>
        <end position="115"/>
    </location>
</feature>
<dbReference type="InterPro" id="IPR012429">
    <property type="entry name" value="HGSNAT_cat"/>
</dbReference>
<keyword evidence="1" id="KW-0472">Membrane</keyword>
<accession>A0AAU7MY67</accession>
<keyword evidence="1" id="KW-1133">Transmembrane helix</keyword>
<organism evidence="3">
    <name type="scientific">Flagellimonas sp. MMG031</name>
    <dbReference type="NCBI Taxonomy" id="3158549"/>
    <lineage>
        <taxon>Bacteria</taxon>
        <taxon>Pseudomonadati</taxon>
        <taxon>Bacteroidota</taxon>
        <taxon>Flavobacteriia</taxon>
        <taxon>Flavobacteriales</taxon>
        <taxon>Flavobacteriaceae</taxon>
        <taxon>Flagellimonas</taxon>
    </lineage>
</organism>
<evidence type="ECO:0000313" key="3">
    <source>
        <dbReference type="EMBL" id="XBQ22327.1"/>
    </source>
</evidence>
<feature type="domain" description="Heparan-alpha-glucosaminide N-acetyltransferase catalytic" evidence="2">
    <location>
        <begin position="12"/>
        <end position="220"/>
    </location>
</feature>
<feature type="transmembrane region" description="Helical" evidence="1">
    <location>
        <begin position="331"/>
        <end position="350"/>
    </location>
</feature>
<dbReference type="EMBL" id="CP157804">
    <property type="protein sequence ID" value="XBQ22327.1"/>
    <property type="molecule type" value="Genomic_DNA"/>
</dbReference>
<sequence length="403" mass="46154">MNKNWMTTDKNRLFFIDAMRAWAILMMLQGHFIDGLLDPIFRDPNNPVYAVWLYFRGITAPVFFTVSGFIFTYLLIRAPQKGMENPRVAKGIRRGLQLLAIGYLLRLNLGGLLKGEIYNSFYLVDVLHCIGLSILGLIGLYLLTAKKKKYVFPLVLVTTTLLLFLFERTYKPWTFAFLPDFLANYFTKANGSVFTIIPWFGYATIGAFIAGLFTRFKHFRYLYPTAISIALLLGYVLIYHSTPAFAALYEVTGFGFLKLLLTNNYLFIRLGNVFVVFAVFMMLRSWMTNKTVLNIGASTLSIYVIHFMILYGSFTGLGLYRFFNRSLSPEVVVPGALLFMMVCTFLALQYHKHEAHIKSQIASGIAFARVQIVEAKEITLPLLKELMVRLHLFLKRVLRTVRS</sequence>